<dbReference type="AlphaFoldDB" id="A0AAV7F6N9"/>
<evidence type="ECO:0000313" key="2">
    <source>
        <dbReference type="Proteomes" id="UP000825729"/>
    </source>
</evidence>
<dbReference type="EMBL" id="JAINDJ010000002">
    <property type="protein sequence ID" value="KAG9455506.1"/>
    <property type="molecule type" value="Genomic_DNA"/>
</dbReference>
<comment type="caution">
    <text evidence="1">The sequence shown here is derived from an EMBL/GenBank/DDBJ whole genome shotgun (WGS) entry which is preliminary data.</text>
</comment>
<gene>
    <name evidence="1" type="ORF">H6P81_000014</name>
</gene>
<accession>A0AAV7F6N9</accession>
<name>A0AAV7F6N9_ARIFI</name>
<sequence>MVAINTRVALVAGLNTLRHELTTAMHTPHRSRRHPLFQEGFAACQALVGSSLHRIKPRAPPLVRAPINSFGTVFFANVLPMGCQRVSWHCTGRYTPGIHPLRHLDWGVSNPHSLPIAFVSQCQCRQSAFAVGVLSDLYTFHPHGNSLCPTFLLQLGSFHRLSRVEPWDLTADLAPTDALRPIIPDNAHPSVLPRLLAQKKRSSPGPSTSTRHCSVRLSPIAENSPLLPPVGSLGRVSSPSVADRLSDQLIIALVELLPHQLASD</sequence>
<organism evidence="1 2">
    <name type="scientific">Aristolochia fimbriata</name>
    <name type="common">White veined hardy Dutchman's pipe vine</name>
    <dbReference type="NCBI Taxonomy" id="158543"/>
    <lineage>
        <taxon>Eukaryota</taxon>
        <taxon>Viridiplantae</taxon>
        <taxon>Streptophyta</taxon>
        <taxon>Embryophyta</taxon>
        <taxon>Tracheophyta</taxon>
        <taxon>Spermatophyta</taxon>
        <taxon>Magnoliopsida</taxon>
        <taxon>Magnoliidae</taxon>
        <taxon>Piperales</taxon>
        <taxon>Aristolochiaceae</taxon>
        <taxon>Aristolochia</taxon>
    </lineage>
</organism>
<evidence type="ECO:0000313" key="1">
    <source>
        <dbReference type="EMBL" id="KAG9455506.1"/>
    </source>
</evidence>
<keyword evidence="2" id="KW-1185">Reference proteome</keyword>
<dbReference type="Proteomes" id="UP000825729">
    <property type="component" value="Unassembled WGS sequence"/>
</dbReference>
<proteinExistence type="predicted"/>
<protein>
    <submittedName>
        <fullName evidence="1">Uncharacterized protein</fullName>
    </submittedName>
</protein>
<reference evidence="1 2" key="1">
    <citation type="submission" date="2021-07" db="EMBL/GenBank/DDBJ databases">
        <title>The Aristolochia fimbriata genome: insights into angiosperm evolution, floral development and chemical biosynthesis.</title>
        <authorList>
            <person name="Jiao Y."/>
        </authorList>
    </citation>
    <scope>NUCLEOTIDE SEQUENCE [LARGE SCALE GENOMIC DNA]</scope>
    <source>
        <strain evidence="1">IBCAS-2021</strain>
        <tissue evidence="1">Leaf</tissue>
    </source>
</reference>